<protein>
    <submittedName>
        <fullName evidence="1">Uncharacterized protein</fullName>
    </submittedName>
</protein>
<name>A0A5N1JF48_9BACT</name>
<reference evidence="1 2" key="1">
    <citation type="submission" date="2019-09" db="EMBL/GenBank/DDBJ databases">
        <title>Genome Sequence of Larkinella sp MA1.</title>
        <authorList>
            <person name="Srinivasan S."/>
        </authorList>
    </citation>
    <scope>NUCLEOTIDE SEQUENCE [LARGE SCALE GENOMIC DNA]</scope>
    <source>
        <strain evidence="1 2">MA1</strain>
    </source>
</reference>
<comment type="caution">
    <text evidence="1">The sequence shown here is derived from an EMBL/GenBank/DDBJ whole genome shotgun (WGS) entry which is preliminary data.</text>
</comment>
<dbReference type="Proteomes" id="UP000326344">
    <property type="component" value="Unassembled WGS sequence"/>
</dbReference>
<accession>A0A5N1JF48</accession>
<keyword evidence="2" id="KW-1185">Reference proteome</keyword>
<evidence type="ECO:0000313" key="2">
    <source>
        <dbReference type="Proteomes" id="UP000326344"/>
    </source>
</evidence>
<sequence>MAVNVFPEDYDLISFFEVEPEVLDTDVPWFYNTITFQKQYADELLYCTFSPAYGDLDLTLVSNQKSKTYSQPTQH</sequence>
<gene>
    <name evidence="1" type="ORF">F0P93_17880</name>
</gene>
<dbReference type="AlphaFoldDB" id="A0A5N1JF48"/>
<organism evidence="1 2">
    <name type="scientific">Larkinella humicola</name>
    <dbReference type="NCBI Taxonomy" id="2607654"/>
    <lineage>
        <taxon>Bacteria</taxon>
        <taxon>Pseudomonadati</taxon>
        <taxon>Bacteroidota</taxon>
        <taxon>Cytophagia</taxon>
        <taxon>Cytophagales</taxon>
        <taxon>Spirosomataceae</taxon>
        <taxon>Larkinella</taxon>
    </lineage>
</organism>
<dbReference type="RefSeq" id="WP_150878315.1">
    <property type="nucleotide sequence ID" value="NZ_VTWS01000004.1"/>
</dbReference>
<proteinExistence type="predicted"/>
<dbReference type="EMBL" id="VTWS01000004">
    <property type="protein sequence ID" value="KAA9353045.1"/>
    <property type="molecule type" value="Genomic_DNA"/>
</dbReference>
<evidence type="ECO:0000313" key="1">
    <source>
        <dbReference type="EMBL" id="KAA9353045.1"/>
    </source>
</evidence>